<reference evidence="2" key="1">
    <citation type="journal article" date="2019" name="Curr. Biol.">
        <title>Genome Sequence of Striga asiatica Provides Insight into the Evolution of Plant Parasitism.</title>
        <authorList>
            <person name="Yoshida S."/>
            <person name="Kim S."/>
            <person name="Wafula E.K."/>
            <person name="Tanskanen J."/>
            <person name="Kim Y.M."/>
            <person name="Honaas L."/>
            <person name="Yang Z."/>
            <person name="Spallek T."/>
            <person name="Conn C.E."/>
            <person name="Ichihashi Y."/>
            <person name="Cheong K."/>
            <person name="Cui S."/>
            <person name="Der J.P."/>
            <person name="Gundlach H."/>
            <person name="Jiao Y."/>
            <person name="Hori C."/>
            <person name="Ishida J.K."/>
            <person name="Kasahara H."/>
            <person name="Kiba T."/>
            <person name="Kim M.S."/>
            <person name="Koo N."/>
            <person name="Laohavisit A."/>
            <person name="Lee Y.H."/>
            <person name="Lumba S."/>
            <person name="McCourt P."/>
            <person name="Mortimer J.C."/>
            <person name="Mutuku J.M."/>
            <person name="Nomura T."/>
            <person name="Sasaki-Sekimoto Y."/>
            <person name="Seto Y."/>
            <person name="Wang Y."/>
            <person name="Wakatake T."/>
            <person name="Sakakibara H."/>
            <person name="Demura T."/>
            <person name="Yamaguchi S."/>
            <person name="Yoneyama K."/>
            <person name="Manabe R.I."/>
            <person name="Nelson D.C."/>
            <person name="Schulman A.H."/>
            <person name="Timko M.P."/>
            <person name="dePamphilis C.W."/>
            <person name="Choi D."/>
            <person name="Shirasu K."/>
        </authorList>
    </citation>
    <scope>NUCLEOTIDE SEQUENCE [LARGE SCALE GENOMIC DNA]</scope>
    <source>
        <strain evidence="2">cv. UVA1</strain>
    </source>
</reference>
<proteinExistence type="predicted"/>
<dbReference type="OrthoDB" id="1721005at2759"/>
<protein>
    <submittedName>
        <fullName evidence="1">UDP-glucose pyrophosphorylase 1</fullName>
    </submittedName>
</protein>
<organism evidence="1 2">
    <name type="scientific">Striga asiatica</name>
    <name type="common">Asiatic witchweed</name>
    <name type="synonym">Buchnera asiatica</name>
    <dbReference type="NCBI Taxonomy" id="4170"/>
    <lineage>
        <taxon>Eukaryota</taxon>
        <taxon>Viridiplantae</taxon>
        <taxon>Streptophyta</taxon>
        <taxon>Embryophyta</taxon>
        <taxon>Tracheophyta</taxon>
        <taxon>Spermatophyta</taxon>
        <taxon>Magnoliopsida</taxon>
        <taxon>eudicotyledons</taxon>
        <taxon>Gunneridae</taxon>
        <taxon>Pentapetalae</taxon>
        <taxon>asterids</taxon>
        <taxon>lamiids</taxon>
        <taxon>Lamiales</taxon>
        <taxon>Orobanchaceae</taxon>
        <taxon>Buchnereae</taxon>
        <taxon>Striga</taxon>
    </lineage>
</organism>
<gene>
    <name evidence="1" type="ORF">STAS_05261</name>
</gene>
<sequence>MQPIPMPFWRDHIEGYFNNYTKAVIMFNEKVYKVDIFHHYVDLSLVGEVQHVEWSKIQTPTDEVVVPYDTLALVPEGTSHTIQAKERFGSRVFGDARVATNARRSGRRP</sequence>
<dbReference type="AlphaFoldDB" id="A0A5A7P9T1"/>
<keyword evidence="2" id="KW-1185">Reference proteome</keyword>
<name>A0A5A7P9T1_STRAF</name>
<evidence type="ECO:0000313" key="2">
    <source>
        <dbReference type="Proteomes" id="UP000325081"/>
    </source>
</evidence>
<comment type="caution">
    <text evidence="1">The sequence shown here is derived from an EMBL/GenBank/DDBJ whole genome shotgun (WGS) entry which is preliminary data.</text>
</comment>
<dbReference type="Proteomes" id="UP000325081">
    <property type="component" value="Unassembled WGS sequence"/>
</dbReference>
<dbReference type="EMBL" id="BKCP01003780">
    <property type="protein sequence ID" value="GER29397.1"/>
    <property type="molecule type" value="Genomic_DNA"/>
</dbReference>
<accession>A0A5A7P9T1</accession>
<evidence type="ECO:0000313" key="1">
    <source>
        <dbReference type="EMBL" id="GER29397.1"/>
    </source>
</evidence>